<evidence type="ECO:0000313" key="3">
    <source>
        <dbReference type="Proteomes" id="UP000289821"/>
    </source>
</evidence>
<dbReference type="EMBL" id="QOVI01000001">
    <property type="protein sequence ID" value="RXG18262.1"/>
    <property type="molecule type" value="Genomic_DNA"/>
</dbReference>
<keyword evidence="1" id="KW-0472">Membrane</keyword>
<sequence>MPANSKYLTQSRWQRFGKITAGILGGYFVAQTLHLAVAAYTSHIVILITSTFSLFIIWAALLICAFLAKNAWKVWGIYLGISIVLSILIYLAPPLHPLPA</sequence>
<dbReference type="RefSeq" id="WP_128759823.1">
    <property type="nucleotide sequence ID" value="NZ_QOVI01000001.1"/>
</dbReference>
<accession>A0A4V1KPY0</accession>
<comment type="caution">
    <text evidence="2">The sequence shown here is derived from an EMBL/GenBank/DDBJ whole genome shotgun (WGS) entry which is preliminary data.</text>
</comment>
<protein>
    <submittedName>
        <fullName evidence="2">Uncharacterized protein</fullName>
    </submittedName>
</protein>
<feature type="transmembrane region" description="Helical" evidence="1">
    <location>
        <begin position="46"/>
        <end position="68"/>
    </location>
</feature>
<feature type="transmembrane region" description="Helical" evidence="1">
    <location>
        <begin position="21"/>
        <end position="40"/>
    </location>
</feature>
<dbReference type="OrthoDB" id="711014at2"/>
<dbReference type="Proteomes" id="UP000289821">
    <property type="component" value="Unassembled WGS sequence"/>
</dbReference>
<dbReference type="AlphaFoldDB" id="A0A4V1KPY0"/>
<reference evidence="2 3" key="1">
    <citation type="submission" date="2018-07" db="EMBL/GenBank/DDBJ databases">
        <title>Leeuwenhoekiella genomics.</title>
        <authorList>
            <person name="Tahon G."/>
            <person name="Willems A."/>
        </authorList>
    </citation>
    <scope>NUCLEOTIDE SEQUENCE [LARGE SCALE GENOMIC DNA]</scope>
    <source>
        <strain evidence="2 3">R-50232</strain>
    </source>
</reference>
<proteinExistence type="predicted"/>
<keyword evidence="3" id="KW-1185">Reference proteome</keyword>
<keyword evidence="1" id="KW-0812">Transmembrane</keyword>
<organism evidence="2 3">
    <name type="scientific">Leeuwenhoekiella aestuarii</name>
    <dbReference type="NCBI Taxonomy" id="2249426"/>
    <lineage>
        <taxon>Bacteria</taxon>
        <taxon>Pseudomonadati</taxon>
        <taxon>Bacteroidota</taxon>
        <taxon>Flavobacteriia</taxon>
        <taxon>Flavobacteriales</taxon>
        <taxon>Flavobacteriaceae</taxon>
        <taxon>Leeuwenhoekiella</taxon>
    </lineage>
</organism>
<evidence type="ECO:0000256" key="1">
    <source>
        <dbReference type="SAM" id="Phobius"/>
    </source>
</evidence>
<evidence type="ECO:0000313" key="2">
    <source>
        <dbReference type="EMBL" id="RXG18262.1"/>
    </source>
</evidence>
<keyword evidence="1" id="KW-1133">Transmembrane helix</keyword>
<name>A0A4V1KPY0_9FLAO</name>
<feature type="transmembrane region" description="Helical" evidence="1">
    <location>
        <begin position="75"/>
        <end position="92"/>
    </location>
</feature>
<gene>
    <name evidence="2" type="ORF">DSM04_101455</name>
</gene>